<keyword evidence="2" id="KW-0031">Aminopeptidase</keyword>
<dbReference type="GO" id="GO:0030145">
    <property type="term" value="F:manganese ion binding"/>
    <property type="evidence" value="ECO:0007669"/>
    <property type="project" value="InterPro"/>
</dbReference>
<keyword evidence="3" id="KW-0645">Protease</keyword>
<name>A0A915CCM2_PARUN</name>
<keyword evidence="6" id="KW-1185">Reference proteome</keyword>
<dbReference type="GO" id="GO:0005737">
    <property type="term" value="C:cytoplasm"/>
    <property type="evidence" value="ECO:0007669"/>
    <property type="project" value="InterPro"/>
</dbReference>
<dbReference type="WBParaSite" id="PgR122_g021_t04">
    <property type="protein sequence ID" value="PgR122_g021_t04"/>
    <property type="gene ID" value="PgR122_g021"/>
</dbReference>
<sequence length="568" mass="62026">NLNGSFEVVLREEDDDYSTIITRVNRFPSYSDIPLFAKRVNEVFCSRMRSVQSFLSAPLRLATSLSETTFDGVIIVSYCAKQLTEHAHLQPLSAPISAYLELNNGAKDSTSLLAVDKSIVPSGRLIYSGTGPVTRDHDDVRRFSTATRNAMRLALSAGMKSPILATVPHKKYPQAELVAALGALHELHVPLNIREETGKKNKLTALGLLPVSCDPKKLLSTVEAIEAAFTVCRDVGDSDPQRMAPARVAEYVESAFKDSCIKVGIISDPQVIAREYPLMAAVNRAAMRIEAHRPRLISLEYIPDGPIEETIMLVGKGVTIDTGGADLKTGGAMFGMSRDKYGSAIVAGFFKAIEVLRPKGIKALGCMCMVRNSIGADAYTCDEIIKARSGKRIHIYCTDAEGRITMLDPLTKMCEMAIREKNPHLFTLATLTGHAFLSKGYYASVMDNGPAHQVHTAERIQKCGDEYGQPTEISRLHSEDFAFHEAECECADLRQGNTKPSVNTIRGHQGPAAFLIRASRLDEHGTDSTSPIKFSHIDIGSAMGDYPHVTYPNPLVALLSAFVLPRSD</sequence>
<evidence type="ECO:0000256" key="2">
    <source>
        <dbReference type="ARBA" id="ARBA00022438"/>
    </source>
</evidence>
<dbReference type="GO" id="GO:0006508">
    <property type="term" value="P:proteolysis"/>
    <property type="evidence" value="ECO:0007669"/>
    <property type="project" value="UniProtKB-KW"/>
</dbReference>
<reference evidence="7" key="1">
    <citation type="submission" date="2022-11" db="UniProtKB">
        <authorList>
            <consortium name="WormBaseParasite"/>
        </authorList>
    </citation>
    <scope>IDENTIFICATION</scope>
</reference>
<keyword evidence="4" id="KW-0378">Hydrolase</keyword>
<organism evidence="6 7">
    <name type="scientific">Parascaris univalens</name>
    <name type="common">Nematode worm</name>
    <dbReference type="NCBI Taxonomy" id="6257"/>
    <lineage>
        <taxon>Eukaryota</taxon>
        <taxon>Metazoa</taxon>
        <taxon>Ecdysozoa</taxon>
        <taxon>Nematoda</taxon>
        <taxon>Chromadorea</taxon>
        <taxon>Rhabditida</taxon>
        <taxon>Spirurina</taxon>
        <taxon>Ascaridomorpha</taxon>
        <taxon>Ascaridoidea</taxon>
        <taxon>Ascarididae</taxon>
        <taxon>Parascaris</taxon>
    </lineage>
</organism>
<dbReference type="PANTHER" id="PTHR11963">
    <property type="entry name" value="LEUCINE AMINOPEPTIDASE-RELATED"/>
    <property type="match status" value="1"/>
</dbReference>
<dbReference type="InterPro" id="IPR011356">
    <property type="entry name" value="Leucine_aapep/pepB"/>
</dbReference>
<feature type="domain" description="Cytosol aminopeptidase" evidence="5">
    <location>
        <begin position="231"/>
        <end position="543"/>
    </location>
</feature>
<proteinExistence type="inferred from homology"/>
<evidence type="ECO:0000256" key="1">
    <source>
        <dbReference type="ARBA" id="ARBA00009528"/>
    </source>
</evidence>
<accession>A0A915CCM2</accession>
<protein>
    <submittedName>
        <fullName evidence="7">Cytosol aminopeptidase domain-containing protein</fullName>
    </submittedName>
</protein>
<dbReference type="Gene3D" id="3.40.630.10">
    <property type="entry name" value="Zn peptidases"/>
    <property type="match status" value="1"/>
</dbReference>
<dbReference type="Pfam" id="PF00883">
    <property type="entry name" value="Peptidase_M17"/>
    <property type="match status" value="1"/>
</dbReference>
<dbReference type="InterPro" id="IPR000819">
    <property type="entry name" value="Peptidase_M17_C"/>
</dbReference>
<dbReference type="PRINTS" id="PR00481">
    <property type="entry name" value="LAMNOPPTDASE"/>
</dbReference>
<evidence type="ECO:0000313" key="7">
    <source>
        <dbReference type="WBParaSite" id="PgR122_g021_t04"/>
    </source>
</evidence>
<dbReference type="PANTHER" id="PTHR11963:SF48">
    <property type="entry name" value="DIPEPTIDASE B, ISOFORM A"/>
    <property type="match status" value="1"/>
</dbReference>
<evidence type="ECO:0000256" key="3">
    <source>
        <dbReference type="ARBA" id="ARBA00022670"/>
    </source>
</evidence>
<evidence type="ECO:0000256" key="4">
    <source>
        <dbReference type="ARBA" id="ARBA00022801"/>
    </source>
</evidence>
<comment type="similarity">
    <text evidence="1">Belongs to the peptidase M17 family.</text>
</comment>
<dbReference type="AlphaFoldDB" id="A0A915CCM2"/>
<dbReference type="Proteomes" id="UP000887569">
    <property type="component" value="Unplaced"/>
</dbReference>
<evidence type="ECO:0000259" key="5">
    <source>
        <dbReference type="Pfam" id="PF00883"/>
    </source>
</evidence>
<dbReference type="SUPFAM" id="SSF53187">
    <property type="entry name" value="Zn-dependent exopeptidases"/>
    <property type="match status" value="1"/>
</dbReference>
<dbReference type="GO" id="GO:0070006">
    <property type="term" value="F:metalloaminopeptidase activity"/>
    <property type="evidence" value="ECO:0007669"/>
    <property type="project" value="InterPro"/>
</dbReference>
<evidence type="ECO:0000313" key="6">
    <source>
        <dbReference type="Proteomes" id="UP000887569"/>
    </source>
</evidence>